<dbReference type="Gene3D" id="3.80.10.10">
    <property type="entry name" value="Ribonuclease Inhibitor"/>
    <property type="match status" value="1"/>
</dbReference>
<sequence length="540" mass="59249">MEEITEGLLSEQRHAPVLSSFRRSACYNLHVAMLCCAFLLSLISSGCQHHAAAWTGEQMMSPDEAQAVYEVLEAVNNDVAWRQLYGAPPGAEDEINLCLEGPHGLVCGADEHNVLHVVELNLGWLSDATNNPRCGPNASFSPALTRFPYLRKLFFYNCFSHSATKLMLPPFLWALGSSLEELVFLRNSMLVGGLPENIANLVNLKRLIWVGNNALQGTIPEKLGELMMLEQLVLSRNRHTGGIPKTLGSLRKLRVLDLSWNSLEGSIPIGLASAMAELQKLDLSHNELSGSIPLSVGEAFSLELLDLSWNKLSGPLPDGAWVNLRYLRVLEMGHNTFNGSVLPKRMWGCMWKLIDVGMAEAGLTGPIPEAMGQMKSLRYLDLSGNGLEGEVPASLEQGLPSIFEMDFSGNRLQGMLPFSAEFVERMGQNLRVGGNDGLCRSNYVLNVSSSAPSTHQNPSSATLLTRGEPHASLLLPVCKTHLDHDEQFQHHDNQPSPVRHAAALIYINSRSSSCLCPLLLQIISMNSCVLLILTRIDPLF</sequence>
<dbReference type="SMART" id="SM00369">
    <property type="entry name" value="LRR_TYP"/>
    <property type="match status" value="5"/>
</dbReference>
<evidence type="ECO:0000256" key="1">
    <source>
        <dbReference type="ARBA" id="ARBA00004196"/>
    </source>
</evidence>
<evidence type="ECO:0000256" key="3">
    <source>
        <dbReference type="ARBA" id="ARBA00022737"/>
    </source>
</evidence>
<proteinExistence type="predicted"/>
<comment type="subcellular location">
    <subcellularLocation>
        <location evidence="1">Cell envelope</location>
    </subcellularLocation>
</comment>
<dbReference type="OrthoDB" id="676979at2759"/>
<protein>
    <submittedName>
        <fullName evidence="4">Uncharacterized protein</fullName>
    </submittedName>
</protein>
<evidence type="ECO:0000256" key="2">
    <source>
        <dbReference type="ARBA" id="ARBA00022614"/>
    </source>
</evidence>
<dbReference type="PANTHER" id="PTHR48059:SF36">
    <property type="entry name" value="LEUCINE-RICH REPEAT DOMAIN, L DOMAIN-CONTAINING PROTEIN-RELATED"/>
    <property type="match status" value="1"/>
</dbReference>
<dbReference type="InterPro" id="IPR001611">
    <property type="entry name" value="Leu-rich_rpt"/>
</dbReference>
<dbReference type="SUPFAM" id="SSF52058">
    <property type="entry name" value="L domain-like"/>
    <property type="match status" value="1"/>
</dbReference>
<dbReference type="Proteomes" id="UP000886520">
    <property type="component" value="Chromosome 17"/>
</dbReference>
<name>A0A9D4UGX4_ADICA</name>
<gene>
    <name evidence="4" type="ORF">GOP47_0018118</name>
</gene>
<evidence type="ECO:0000313" key="5">
    <source>
        <dbReference type="Proteomes" id="UP000886520"/>
    </source>
</evidence>
<dbReference type="FunFam" id="3.80.10.10:FF:000383">
    <property type="entry name" value="Leucine-rich repeat receptor protein kinase EMS1"/>
    <property type="match status" value="1"/>
</dbReference>
<keyword evidence="2" id="KW-0433">Leucine-rich repeat</keyword>
<keyword evidence="3" id="KW-0677">Repeat</keyword>
<accession>A0A9D4UGX4</accession>
<dbReference type="Pfam" id="PF13855">
    <property type="entry name" value="LRR_8"/>
    <property type="match status" value="1"/>
</dbReference>
<dbReference type="PRINTS" id="PR00019">
    <property type="entry name" value="LEURICHRPT"/>
</dbReference>
<comment type="caution">
    <text evidence="4">The sequence shown here is derived from an EMBL/GenBank/DDBJ whole genome shotgun (WGS) entry which is preliminary data.</text>
</comment>
<dbReference type="Pfam" id="PF00560">
    <property type="entry name" value="LRR_1"/>
    <property type="match status" value="2"/>
</dbReference>
<dbReference type="InterPro" id="IPR003591">
    <property type="entry name" value="Leu-rich_rpt_typical-subtyp"/>
</dbReference>
<dbReference type="EMBL" id="JABFUD020000017">
    <property type="protein sequence ID" value="KAI5067590.1"/>
    <property type="molecule type" value="Genomic_DNA"/>
</dbReference>
<dbReference type="InterPro" id="IPR051848">
    <property type="entry name" value="PGIP"/>
</dbReference>
<reference evidence="4" key="1">
    <citation type="submission" date="2021-01" db="EMBL/GenBank/DDBJ databases">
        <title>Adiantum capillus-veneris genome.</title>
        <authorList>
            <person name="Fang Y."/>
            <person name="Liao Q."/>
        </authorList>
    </citation>
    <scope>NUCLEOTIDE SEQUENCE</scope>
    <source>
        <strain evidence="4">H3</strain>
        <tissue evidence="4">Leaf</tissue>
    </source>
</reference>
<dbReference type="InterPro" id="IPR032675">
    <property type="entry name" value="LRR_dom_sf"/>
</dbReference>
<dbReference type="PANTHER" id="PTHR48059">
    <property type="entry name" value="POLYGALACTURONASE INHIBITOR 1"/>
    <property type="match status" value="1"/>
</dbReference>
<dbReference type="AlphaFoldDB" id="A0A9D4UGX4"/>
<organism evidence="4 5">
    <name type="scientific">Adiantum capillus-veneris</name>
    <name type="common">Maidenhair fern</name>
    <dbReference type="NCBI Taxonomy" id="13818"/>
    <lineage>
        <taxon>Eukaryota</taxon>
        <taxon>Viridiplantae</taxon>
        <taxon>Streptophyta</taxon>
        <taxon>Embryophyta</taxon>
        <taxon>Tracheophyta</taxon>
        <taxon>Polypodiopsida</taxon>
        <taxon>Polypodiidae</taxon>
        <taxon>Polypodiales</taxon>
        <taxon>Pteridineae</taxon>
        <taxon>Pteridaceae</taxon>
        <taxon>Vittarioideae</taxon>
        <taxon>Adiantum</taxon>
    </lineage>
</organism>
<keyword evidence="5" id="KW-1185">Reference proteome</keyword>
<evidence type="ECO:0000313" key="4">
    <source>
        <dbReference type="EMBL" id="KAI5067590.1"/>
    </source>
</evidence>